<dbReference type="OrthoDB" id="195015at2759"/>
<evidence type="ECO:0000256" key="12">
    <source>
        <dbReference type="ARBA" id="ARBA00042244"/>
    </source>
</evidence>
<evidence type="ECO:0000256" key="10">
    <source>
        <dbReference type="ARBA" id="ARBA00023180"/>
    </source>
</evidence>
<dbReference type="GO" id="GO:0005737">
    <property type="term" value="C:cytoplasm"/>
    <property type="evidence" value="ECO:0007669"/>
    <property type="project" value="TreeGrafter"/>
</dbReference>
<protein>
    <recommendedName>
        <fullName evidence="11">Scavenger receptor class B member 1</fullName>
    </recommendedName>
    <alternativeName>
        <fullName evidence="12">SR-BI</fullName>
    </alternativeName>
</protein>
<name>A0A0K2UCA8_LEPSM</name>
<evidence type="ECO:0000256" key="6">
    <source>
        <dbReference type="ARBA" id="ARBA00022989"/>
    </source>
</evidence>
<organism evidence="15">
    <name type="scientific">Lepeophtheirus salmonis</name>
    <name type="common">Salmon louse</name>
    <name type="synonym">Caligus salmonis</name>
    <dbReference type="NCBI Taxonomy" id="72036"/>
    <lineage>
        <taxon>Eukaryota</taxon>
        <taxon>Metazoa</taxon>
        <taxon>Ecdysozoa</taxon>
        <taxon>Arthropoda</taxon>
        <taxon>Crustacea</taxon>
        <taxon>Multicrustacea</taxon>
        <taxon>Hexanauplia</taxon>
        <taxon>Copepoda</taxon>
        <taxon>Siphonostomatoida</taxon>
        <taxon>Caligidae</taxon>
        <taxon>Lepeophtheirus</taxon>
    </lineage>
</organism>
<dbReference type="GO" id="GO:0016020">
    <property type="term" value="C:membrane"/>
    <property type="evidence" value="ECO:0007669"/>
    <property type="project" value="UniProtKB-SubCell"/>
</dbReference>
<evidence type="ECO:0000256" key="9">
    <source>
        <dbReference type="ARBA" id="ARBA00023170"/>
    </source>
</evidence>
<feature type="region of interest" description="Disordered" evidence="13">
    <location>
        <begin position="271"/>
        <end position="291"/>
    </location>
</feature>
<comment type="subcellular location">
    <subcellularLocation>
        <location evidence="2">Cell membrane</location>
        <topology evidence="2">Multi-pass membrane protein</topology>
    </subcellularLocation>
    <subcellularLocation>
        <location evidence="1">Membrane</location>
        <location evidence="1">Caveola</location>
        <topology evidence="1">Multi-pass membrane protein</topology>
    </subcellularLocation>
</comment>
<dbReference type="Pfam" id="PF01130">
    <property type="entry name" value="CD36"/>
    <property type="match status" value="2"/>
</dbReference>
<evidence type="ECO:0000256" key="13">
    <source>
        <dbReference type="SAM" id="MobiDB-lite"/>
    </source>
</evidence>
<dbReference type="GO" id="GO:0005044">
    <property type="term" value="F:scavenger receptor activity"/>
    <property type="evidence" value="ECO:0007669"/>
    <property type="project" value="TreeGrafter"/>
</dbReference>
<keyword evidence="10" id="KW-0325">Glycoprotein</keyword>
<keyword evidence="4" id="KW-1003">Cell membrane</keyword>
<keyword evidence="7 14" id="KW-0472">Membrane</keyword>
<dbReference type="EMBL" id="HACA01018503">
    <property type="protein sequence ID" value="CDW35864.1"/>
    <property type="molecule type" value="Transcribed_RNA"/>
</dbReference>
<keyword evidence="6 14" id="KW-1133">Transmembrane helix</keyword>
<keyword evidence="9 15" id="KW-0675">Receptor</keyword>
<dbReference type="AlphaFoldDB" id="A0A0K2UCA8"/>
<keyword evidence="8" id="KW-1015">Disulfide bond</keyword>
<reference evidence="15" key="1">
    <citation type="submission" date="2014-05" db="EMBL/GenBank/DDBJ databases">
        <authorList>
            <person name="Chronopoulou M."/>
        </authorList>
    </citation>
    <scope>NUCLEOTIDE SEQUENCE</scope>
    <source>
        <tissue evidence="15">Whole organism</tissue>
    </source>
</reference>
<feature type="transmembrane region" description="Helical" evidence="14">
    <location>
        <begin position="460"/>
        <end position="478"/>
    </location>
</feature>
<evidence type="ECO:0000256" key="8">
    <source>
        <dbReference type="ARBA" id="ARBA00023157"/>
    </source>
</evidence>
<evidence type="ECO:0000256" key="14">
    <source>
        <dbReference type="SAM" id="Phobius"/>
    </source>
</evidence>
<evidence type="ECO:0000256" key="7">
    <source>
        <dbReference type="ARBA" id="ARBA00023136"/>
    </source>
</evidence>
<evidence type="ECO:0000256" key="11">
    <source>
        <dbReference type="ARBA" id="ARBA00040821"/>
    </source>
</evidence>
<dbReference type="PRINTS" id="PR01609">
    <property type="entry name" value="CD36FAMILY"/>
</dbReference>
<dbReference type="RefSeq" id="XP_040563999.1">
    <property type="nucleotide sequence ID" value="XM_040708065.2"/>
</dbReference>
<evidence type="ECO:0000256" key="1">
    <source>
        <dbReference type="ARBA" id="ARBA00004189"/>
    </source>
</evidence>
<evidence type="ECO:0000313" key="15">
    <source>
        <dbReference type="EMBL" id="CDW35864.1"/>
    </source>
</evidence>
<feature type="transmembrane region" description="Helical" evidence="14">
    <location>
        <begin position="7"/>
        <end position="27"/>
    </location>
</feature>
<evidence type="ECO:0000256" key="5">
    <source>
        <dbReference type="ARBA" id="ARBA00022692"/>
    </source>
</evidence>
<keyword evidence="5 14" id="KW-0812">Transmembrane</keyword>
<dbReference type="PANTHER" id="PTHR11923:SF110">
    <property type="entry name" value="SCAVENGER RECEPTOR CLASS B MEMBER 1"/>
    <property type="match status" value="1"/>
</dbReference>
<sequence>MYGKKSVIRWMSLSISSSILSLLFVLFHDQLQSYLQEQIQSQMTLQPGTQMLAHWTEPPLEPELYAYIYNITNPKEFISGTDLKIKVSEIGPFVYRSRVSKNVTSHRPGSLTFTSSSFYTFVPEKSIVHHDDIKVTVPNLVILSALMKKETRESIDFVKTNIIWSILTSIPSSSQEPFISLTPNQYLWGYEEDLACIDALEQEDEHEMLFRSASSIVRPKSRFWDPETETCKFGIISQNNNTVSKEVTVDSGSSSPYSKCKVEVEENRFKGRKSLPPDTYDPSCPPSPSSNPLQKFGLMIDFFCGDIRMEADSELSGETQENASLIKRERYVPSNDSFKDLIPLESCFEGVPFYISQPHFYGSSFRYQDQIEGIEEGQKDRHGLFMDLEKTYGGILGLQMRFQLNFKLIRDSAFEIISHLGQEETVLPLIWLQEGYKSLPTLQIVSLHVGLYMPSVLPKGMAFIFGLLSIIFSCILLHQFRTYPDIKKNVEEFECRYAYISDAQKYI</sequence>
<dbReference type="PANTHER" id="PTHR11923">
    <property type="entry name" value="SCAVENGER RECEPTOR CLASS B TYPE-1 SR-B1"/>
    <property type="match status" value="1"/>
</dbReference>
<comment type="similarity">
    <text evidence="3">Belongs to the CD36 family.</text>
</comment>
<dbReference type="InterPro" id="IPR002159">
    <property type="entry name" value="CD36_fam"/>
</dbReference>
<accession>A0A0K2UCA8</accession>
<evidence type="ECO:0000256" key="4">
    <source>
        <dbReference type="ARBA" id="ARBA00022475"/>
    </source>
</evidence>
<evidence type="ECO:0000256" key="3">
    <source>
        <dbReference type="ARBA" id="ARBA00010532"/>
    </source>
</evidence>
<evidence type="ECO:0000256" key="2">
    <source>
        <dbReference type="ARBA" id="ARBA00004651"/>
    </source>
</evidence>
<dbReference type="KEGG" id="lsm:121114190"/>
<proteinExistence type="inferred from homology"/>
<dbReference type="GeneID" id="121114190"/>